<protein>
    <submittedName>
        <fullName evidence="3">Uncharacterized protein</fullName>
    </submittedName>
</protein>
<proteinExistence type="predicted"/>
<dbReference type="SMR" id="A2E7I5"/>
<dbReference type="VEuPathDB" id="TrichDB:TVAG_379600"/>
<feature type="coiled-coil region" evidence="1">
    <location>
        <begin position="158"/>
        <end position="213"/>
    </location>
</feature>
<dbReference type="VEuPathDB" id="TrichDB:TVAGG3_0339690"/>
<feature type="region of interest" description="Disordered" evidence="2">
    <location>
        <begin position="1"/>
        <end position="54"/>
    </location>
</feature>
<evidence type="ECO:0000313" key="3">
    <source>
        <dbReference type="EMBL" id="EAY11378.1"/>
    </source>
</evidence>
<name>A2E7I5_TRIV3</name>
<feature type="compositionally biased region" description="Low complexity" evidence="2">
    <location>
        <begin position="8"/>
        <end position="27"/>
    </location>
</feature>
<feature type="compositionally biased region" description="Low complexity" evidence="2">
    <location>
        <begin position="38"/>
        <end position="47"/>
    </location>
</feature>
<dbReference type="AlphaFoldDB" id="A2E7I5"/>
<dbReference type="GO" id="GO:0061025">
    <property type="term" value="P:membrane fusion"/>
    <property type="evidence" value="ECO:0000318"/>
    <property type="project" value="GO_Central"/>
</dbReference>
<feature type="coiled-coil region" evidence="1">
    <location>
        <begin position="645"/>
        <end position="679"/>
    </location>
</feature>
<dbReference type="PANTHER" id="PTHR23159">
    <property type="entry name" value="CENTROSOMAL PROTEIN 2"/>
    <property type="match status" value="1"/>
</dbReference>
<dbReference type="GO" id="GO:0048211">
    <property type="term" value="P:Golgi vesicle docking"/>
    <property type="evidence" value="ECO:0000318"/>
    <property type="project" value="GO_Central"/>
</dbReference>
<evidence type="ECO:0000313" key="4">
    <source>
        <dbReference type="Proteomes" id="UP000001542"/>
    </source>
</evidence>
<sequence>MQSPEDASSNYTSSSYSSYDYENSMSSANGVFPDPKAQKQYQQQNNKSVESQQPPKYVSYLEFSEVLKQLKQYQQDFHEAEETIDALEQSLKAVLYTVSNVTKYKVNTIDDALRCISSFGDNKESNENERVKYLTEQLALARAQIMQNQSPSNNNIQIQELQGKLRDSQSKIASLNEEIKNISNSKNDSESNLLSMKKKLAQVIEENNTLKSKLKDKKSITKKGKSSKVSKKKGKAAKKLPKKKPTEVNALMEKKNAEIASLETRIKELQFEIQANRENLISTSTISSESSSHSILLTGPILSQFEELVSKQREEIQALADQRTILLDLAHTLEANIEEAEAELEDVIQERDDLESDLNLAKNDVDIIEKNKEIAIQQIRNNILEMLPSVISSKLSLIQDLPAERQIVELFDFTLQEMADITTRQYDNISDAKMPQVLSQLENALRFIKDMKSSNDTKPLLADQEFVRDIQGQIKKMQDFIDNIPKDPYVKEPSVFDTKDAEQQLKAFLHIADDKINESPLRELFALFSGSVMVSKKLMQRVATLEPLRVSLEKSKLEKSELMNLLKSEAAQQQKLSDELKVLTNKQNSTFYQMIEELIQMYKEAEQLRITSYRELQTIKNDVNAIEKQTVEDKFTKSKKFLQQIALLKQKIDERTMENENLIAENERLNRKAEAAAAKSAEHFQNATSSRELLQIQNQRIEELQDVSAKVKVLEKIRLDLEDQVAELNQKVATVLTEKSISDKNIVALQKKVTELTKEKENITKQLKQVKQENAEIKKLNSQILQDIRARNENLDNRINNEFNDMQNKMEVAEKKYADAKEIRDYFLAKKKDYQKQIAMLKASERTLKVRIEELEKTIALAKKQAEDEFNAKLIALQADVAKENNSMKEFNVCCCKRLVQLIESNFLISLSGGTIDLWDIVNILEENLHSISADELSKVTHDNAQVRAILGTKKGEPVWESVRDLKDEFSELLEDKDELINEIADLQAKLSEANEMINKLFVKKDDADEWEAWAKNIYSLTNDGAVSDNYRLALEEMILSGSANKTVARRLEILRSTKQMLNNKKVAAAIGDKNVPSPMSIRPATIAFMFIRRIQVYSTTLPVYIK</sequence>
<dbReference type="GO" id="GO:0006886">
    <property type="term" value="P:intracellular protein transport"/>
    <property type="evidence" value="ECO:0000318"/>
    <property type="project" value="GO_Central"/>
</dbReference>
<feature type="compositionally biased region" description="Basic residues" evidence="2">
    <location>
        <begin position="214"/>
        <end position="243"/>
    </location>
</feature>
<evidence type="ECO:0000256" key="1">
    <source>
        <dbReference type="SAM" id="Coils"/>
    </source>
</evidence>
<evidence type="ECO:0000256" key="2">
    <source>
        <dbReference type="SAM" id="MobiDB-lite"/>
    </source>
</evidence>
<dbReference type="EMBL" id="DS113320">
    <property type="protein sequence ID" value="EAY11378.1"/>
    <property type="molecule type" value="Genomic_DNA"/>
</dbReference>
<dbReference type="RefSeq" id="XP_001323601.1">
    <property type="nucleotide sequence ID" value="XM_001323566.1"/>
</dbReference>
<organism evidence="3 4">
    <name type="scientific">Trichomonas vaginalis (strain ATCC PRA-98 / G3)</name>
    <dbReference type="NCBI Taxonomy" id="412133"/>
    <lineage>
        <taxon>Eukaryota</taxon>
        <taxon>Metamonada</taxon>
        <taxon>Parabasalia</taxon>
        <taxon>Trichomonadida</taxon>
        <taxon>Trichomonadidae</taxon>
        <taxon>Trichomonas</taxon>
    </lineage>
</organism>
<feature type="coiled-coil region" evidence="1">
    <location>
        <begin position="963"/>
        <end position="1004"/>
    </location>
</feature>
<dbReference type="GO" id="GO:0012507">
    <property type="term" value="C:ER to Golgi transport vesicle membrane"/>
    <property type="evidence" value="ECO:0000318"/>
    <property type="project" value="GO_Central"/>
</dbReference>
<feature type="region of interest" description="Disordered" evidence="2">
    <location>
        <begin position="214"/>
        <end position="246"/>
    </location>
</feature>
<dbReference type="OrthoDB" id="10689191at2759"/>
<keyword evidence="1" id="KW-0175">Coiled coil</keyword>
<dbReference type="KEGG" id="tva:4769331"/>
<dbReference type="GO" id="GO:0005783">
    <property type="term" value="C:endoplasmic reticulum"/>
    <property type="evidence" value="ECO:0000318"/>
    <property type="project" value="GO_Central"/>
</dbReference>
<feature type="coiled-coil region" evidence="1">
    <location>
        <begin position="63"/>
        <end position="90"/>
    </location>
</feature>
<dbReference type="PANTHER" id="PTHR23159:SF31">
    <property type="entry name" value="CENTROSOME-ASSOCIATED PROTEIN CEP250 ISOFORM X1"/>
    <property type="match status" value="1"/>
</dbReference>
<dbReference type="InParanoid" id="A2E7I5"/>
<reference evidence="3" key="2">
    <citation type="journal article" date="2007" name="Science">
        <title>Draft genome sequence of the sexually transmitted pathogen Trichomonas vaginalis.</title>
        <authorList>
            <person name="Carlton J.M."/>
            <person name="Hirt R.P."/>
            <person name="Silva J.C."/>
            <person name="Delcher A.L."/>
            <person name="Schatz M."/>
            <person name="Zhao Q."/>
            <person name="Wortman J.R."/>
            <person name="Bidwell S.L."/>
            <person name="Alsmark U.C.M."/>
            <person name="Besteiro S."/>
            <person name="Sicheritz-Ponten T."/>
            <person name="Noel C.J."/>
            <person name="Dacks J.B."/>
            <person name="Foster P.G."/>
            <person name="Simillion C."/>
            <person name="Van de Peer Y."/>
            <person name="Miranda-Saavedra D."/>
            <person name="Barton G.J."/>
            <person name="Westrop G.D."/>
            <person name="Mueller S."/>
            <person name="Dessi D."/>
            <person name="Fiori P.L."/>
            <person name="Ren Q."/>
            <person name="Paulsen I."/>
            <person name="Zhang H."/>
            <person name="Bastida-Corcuera F.D."/>
            <person name="Simoes-Barbosa A."/>
            <person name="Brown M.T."/>
            <person name="Hayes R.D."/>
            <person name="Mukherjee M."/>
            <person name="Okumura C.Y."/>
            <person name="Schneider R."/>
            <person name="Smith A.J."/>
            <person name="Vanacova S."/>
            <person name="Villalvazo M."/>
            <person name="Haas B.J."/>
            <person name="Pertea M."/>
            <person name="Feldblyum T.V."/>
            <person name="Utterback T.R."/>
            <person name="Shu C.L."/>
            <person name="Osoegawa K."/>
            <person name="de Jong P.J."/>
            <person name="Hrdy I."/>
            <person name="Horvathova L."/>
            <person name="Zubacova Z."/>
            <person name="Dolezal P."/>
            <person name="Malik S.B."/>
            <person name="Logsdon J.M. Jr."/>
            <person name="Henze K."/>
            <person name="Gupta A."/>
            <person name="Wang C.C."/>
            <person name="Dunne R.L."/>
            <person name="Upcroft J.A."/>
            <person name="Upcroft P."/>
            <person name="White O."/>
            <person name="Salzberg S.L."/>
            <person name="Tang P."/>
            <person name="Chiu C.-H."/>
            <person name="Lee Y.-S."/>
            <person name="Embley T.M."/>
            <person name="Coombs G.H."/>
            <person name="Mottram J.C."/>
            <person name="Tachezy J."/>
            <person name="Fraser-Liggett C.M."/>
            <person name="Johnson P.J."/>
        </authorList>
    </citation>
    <scope>NUCLEOTIDE SEQUENCE [LARGE SCALE GENOMIC DNA]</scope>
    <source>
        <strain evidence="3">G3</strain>
    </source>
</reference>
<dbReference type="GO" id="GO:0006888">
    <property type="term" value="P:endoplasmic reticulum to Golgi vesicle-mediated transport"/>
    <property type="evidence" value="ECO:0000318"/>
    <property type="project" value="GO_Central"/>
</dbReference>
<feature type="coiled-coil region" evidence="1">
    <location>
        <begin position="704"/>
        <end position="872"/>
    </location>
</feature>
<reference evidence="3" key="1">
    <citation type="submission" date="2006-10" db="EMBL/GenBank/DDBJ databases">
        <authorList>
            <person name="Amadeo P."/>
            <person name="Zhao Q."/>
            <person name="Wortman J."/>
            <person name="Fraser-Liggett C."/>
            <person name="Carlton J."/>
        </authorList>
    </citation>
    <scope>NUCLEOTIDE SEQUENCE</scope>
    <source>
        <strain evidence="3">G3</strain>
    </source>
</reference>
<feature type="coiled-coil region" evidence="1">
    <location>
        <begin position="252"/>
        <end position="378"/>
    </location>
</feature>
<keyword evidence="4" id="KW-1185">Reference proteome</keyword>
<dbReference type="GO" id="GO:0005795">
    <property type="term" value="C:Golgi stack"/>
    <property type="evidence" value="ECO:0000318"/>
    <property type="project" value="GO_Central"/>
</dbReference>
<gene>
    <name evidence="3" type="ORF">TVAG_379600</name>
</gene>
<accession>A2E7I5</accession>
<dbReference type="Proteomes" id="UP000001542">
    <property type="component" value="Unassembled WGS sequence"/>
</dbReference>